<protein>
    <submittedName>
        <fullName evidence="1">Uncharacterized protein</fullName>
    </submittedName>
</protein>
<reference evidence="1 2" key="1">
    <citation type="submission" date="2016-10" db="EMBL/GenBank/DDBJ databases">
        <authorList>
            <person name="Varghese N."/>
            <person name="Submissions S."/>
        </authorList>
    </citation>
    <scope>NUCLEOTIDE SEQUENCE [LARGE SCALE GENOMIC DNA]</scope>
    <source>
        <strain evidence="1 2">ATCC 19403</strain>
    </source>
</reference>
<name>A0ABY1CCN4_9FIRM</name>
<gene>
    <name evidence="1" type="ORF">SAMN02745906_3142</name>
</gene>
<evidence type="ECO:0000313" key="1">
    <source>
        <dbReference type="EMBL" id="SET93176.1"/>
    </source>
</evidence>
<proteinExistence type="predicted"/>
<evidence type="ECO:0000313" key="2">
    <source>
        <dbReference type="Proteomes" id="UP000198970"/>
    </source>
</evidence>
<keyword evidence="2" id="KW-1185">Reference proteome</keyword>
<accession>A0ABY1CCN4</accession>
<dbReference type="Proteomes" id="UP000198970">
    <property type="component" value="Chromosome I"/>
</dbReference>
<sequence>MTHLGSRIPVPRNSMPGNLHDRLILTMDNSRNVASQRPGRIKSNIQRNRFTWLDPGNLISKSSRIISSDCIYIGME</sequence>
<dbReference type="EMBL" id="LT630003">
    <property type="protein sequence ID" value="SET93176.1"/>
    <property type="molecule type" value="Genomic_DNA"/>
</dbReference>
<organism evidence="1 2">
    <name type="scientific">Lacrimispora sphenoides JCM 1415</name>
    <dbReference type="NCBI Taxonomy" id="1297793"/>
    <lineage>
        <taxon>Bacteria</taxon>
        <taxon>Bacillati</taxon>
        <taxon>Bacillota</taxon>
        <taxon>Clostridia</taxon>
        <taxon>Lachnospirales</taxon>
        <taxon>Lachnospiraceae</taxon>
        <taxon>Lacrimispora</taxon>
    </lineage>
</organism>